<dbReference type="Pfam" id="PF17937">
    <property type="entry name" value="TetR_C_28"/>
    <property type="match status" value="1"/>
</dbReference>
<accession>A0A6C2UFB9</accession>
<dbReference type="InterPro" id="IPR009057">
    <property type="entry name" value="Homeodomain-like_sf"/>
</dbReference>
<dbReference type="EMBL" id="CAAHFH010000001">
    <property type="protein sequence ID" value="VGO18573.1"/>
    <property type="molecule type" value="Genomic_DNA"/>
</dbReference>
<feature type="domain" description="HTH tetR-type" evidence="3">
    <location>
        <begin position="10"/>
        <end position="70"/>
    </location>
</feature>
<dbReference type="InterPro" id="IPR041479">
    <property type="entry name" value="TetR_CgmR_C"/>
</dbReference>
<evidence type="ECO:0000313" key="5">
    <source>
        <dbReference type="Proteomes" id="UP000346198"/>
    </source>
</evidence>
<organism evidence="4 5">
    <name type="scientific">Pontiella sulfatireligans</name>
    <dbReference type="NCBI Taxonomy" id="2750658"/>
    <lineage>
        <taxon>Bacteria</taxon>
        <taxon>Pseudomonadati</taxon>
        <taxon>Kiritimatiellota</taxon>
        <taxon>Kiritimatiellia</taxon>
        <taxon>Kiritimatiellales</taxon>
        <taxon>Pontiellaceae</taxon>
        <taxon>Pontiella</taxon>
    </lineage>
</organism>
<dbReference type="Pfam" id="PF00440">
    <property type="entry name" value="TetR_N"/>
    <property type="match status" value="1"/>
</dbReference>
<gene>
    <name evidence="4" type="primary">arpA</name>
    <name evidence="4" type="ORF">SCARR_00626</name>
</gene>
<name>A0A6C2UFB9_9BACT</name>
<dbReference type="InterPro" id="IPR001647">
    <property type="entry name" value="HTH_TetR"/>
</dbReference>
<feature type="DNA-binding region" description="H-T-H motif" evidence="2">
    <location>
        <begin position="33"/>
        <end position="52"/>
    </location>
</feature>
<evidence type="ECO:0000259" key="3">
    <source>
        <dbReference type="PROSITE" id="PS50977"/>
    </source>
</evidence>
<proteinExistence type="predicted"/>
<keyword evidence="1 2" id="KW-0238">DNA-binding</keyword>
<dbReference type="Proteomes" id="UP000346198">
    <property type="component" value="Unassembled WGS sequence"/>
</dbReference>
<dbReference type="PROSITE" id="PS50977">
    <property type="entry name" value="HTH_TETR_2"/>
    <property type="match status" value="1"/>
</dbReference>
<protein>
    <submittedName>
        <fullName evidence="4">A-factor receptor protein</fullName>
    </submittedName>
</protein>
<dbReference type="InterPro" id="IPR050109">
    <property type="entry name" value="HTH-type_TetR-like_transc_reg"/>
</dbReference>
<dbReference type="AlphaFoldDB" id="A0A6C2UFB9"/>
<dbReference type="Gene3D" id="1.10.357.10">
    <property type="entry name" value="Tetracycline Repressor, domain 2"/>
    <property type="match status" value="1"/>
</dbReference>
<dbReference type="SUPFAM" id="SSF46689">
    <property type="entry name" value="Homeodomain-like"/>
    <property type="match status" value="1"/>
</dbReference>
<keyword evidence="5" id="KW-1185">Reference proteome</keyword>
<reference evidence="4 5" key="1">
    <citation type="submission" date="2019-04" db="EMBL/GenBank/DDBJ databases">
        <authorList>
            <person name="Van Vliet M D."/>
        </authorList>
    </citation>
    <scope>NUCLEOTIDE SEQUENCE [LARGE SCALE GENOMIC DNA]</scope>
    <source>
        <strain evidence="4 5">F21</strain>
    </source>
</reference>
<dbReference type="GO" id="GO:0003700">
    <property type="term" value="F:DNA-binding transcription factor activity"/>
    <property type="evidence" value="ECO:0007669"/>
    <property type="project" value="TreeGrafter"/>
</dbReference>
<evidence type="ECO:0000256" key="2">
    <source>
        <dbReference type="PROSITE-ProRule" id="PRU00335"/>
    </source>
</evidence>
<dbReference type="PRINTS" id="PR00455">
    <property type="entry name" value="HTHTETR"/>
</dbReference>
<evidence type="ECO:0000256" key="1">
    <source>
        <dbReference type="ARBA" id="ARBA00023125"/>
    </source>
</evidence>
<dbReference type="GO" id="GO:0000976">
    <property type="term" value="F:transcription cis-regulatory region binding"/>
    <property type="evidence" value="ECO:0007669"/>
    <property type="project" value="TreeGrafter"/>
</dbReference>
<keyword evidence="4" id="KW-0675">Receptor</keyword>
<evidence type="ECO:0000313" key="4">
    <source>
        <dbReference type="EMBL" id="VGO18573.1"/>
    </source>
</evidence>
<dbReference type="PANTHER" id="PTHR30055:SF148">
    <property type="entry name" value="TETR-FAMILY TRANSCRIPTIONAL REGULATOR"/>
    <property type="match status" value="1"/>
</dbReference>
<dbReference type="PANTHER" id="PTHR30055">
    <property type="entry name" value="HTH-TYPE TRANSCRIPTIONAL REGULATOR RUTR"/>
    <property type="match status" value="1"/>
</dbReference>
<sequence length="194" mass="21482">MRHMKHTRITNSREKLLDAAETIVMERGATRMTLDAVAAQAKVSKGGLLYHFASKEALVQAMVARIVGLAEEHFAAALANESPGKGRHARALLYLMLDDNGPFLLRVKRMAAPLLAAVAGNADLLSPMRQFLQTVRQGMSDDGLSDDRAWLILASLDGIKFWRILHLLEPSGTDLAKVRCLLEQLIDSEDFYEK</sequence>